<keyword evidence="1" id="KW-0472">Membrane</keyword>
<dbReference type="EMBL" id="BAABKO010000001">
    <property type="protein sequence ID" value="GAA4764929.1"/>
    <property type="molecule type" value="Genomic_DNA"/>
</dbReference>
<organism evidence="2 3">
    <name type="scientific">Microbacterium gilvum</name>
    <dbReference type="NCBI Taxonomy" id="1336204"/>
    <lineage>
        <taxon>Bacteria</taxon>
        <taxon>Bacillati</taxon>
        <taxon>Actinomycetota</taxon>
        <taxon>Actinomycetes</taxon>
        <taxon>Micrococcales</taxon>
        <taxon>Microbacteriaceae</taxon>
        <taxon>Microbacterium</taxon>
    </lineage>
</organism>
<feature type="transmembrane region" description="Helical" evidence="1">
    <location>
        <begin position="12"/>
        <end position="31"/>
    </location>
</feature>
<feature type="transmembrane region" description="Helical" evidence="1">
    <location>
        <begin position="217"/>
        <end position="239"/>
    </location>
</feature>
<keyword evidence="1" id="KW-1133">Transmembrane helix</keyword>
<feature type="transmembrane region" description="Helical" evidence="1">
    <location>
        <begin position="269"/>
        <end position="289"/>
    </location>
</feature>
<comment type="caution">
    <text evidence="2">The sequence shown here is derived from an EMBL/GenBank/DDBJ whole genome shotgun (WGS) entry which is preliminary data.</text>
</comment>
<proteinExistence type="predicted"/>
<keyword evidence="1" id="KW-0812">Transmembrane</keyword>
<feature type="transmembrane region" description="Helical" evidence="1">
    <location>
        <begin position="188"/>
        <end position="210"/>
    </location>
</feature>
<evidence type="ECO:0000256" key="1">
    <source>
        <dbReference type="SAM" id="Phobius"/>
    </source>
</evidence>
<feature type="transmembrane region" description="Helical" evidence="1">
    <location>
        <begin position="63"/>
        <end position="84"/>
    </location>
</feature>
<evidence type="ECO:0000313" key="2">
    <source>
        <dbReference type="EMBL" id="GAA4764929.1"/>
    </source>
</evidence>
<dbReference type="Proteomes" id="UP001501645">
    <property type="component" value="Unassembled WGS sequence"/>
</dbReference>
<feature type="transmembrane region" description="Helical" evidence="1">
    <location>
        <begin position="124"/>
        <end position="146"/>
    </location>
</feature>
<gene>
    <name evidence="2" type="ORF">GCM10023351_04710</name>
</gene>
<evidence type="ECO:0008006" key="4">
    <source>
        <dbReference type="Google" id="ProtNLM"/>
    </source>
</evidence>
<feature type="transmembrane region" description="Helical" evidence="1">
    <location>
        <begin position="158"/>
        <end position="176"/>
    </location>
</feature>
<dbReference type="RefSeq" id="WP_345435546.1">
    <property type="nucleotide sequence ID" value="NZ_BAABKO010000001.1"/>
</dbReference>
<reference evidence="3" key="1">
    <citation type="journal article" date="2019" name="Int. J. Syst. Evol. Microbiol.">
        <title>The Global Catalogue of Microorganisms (GCM) 10K type strain sequencing project: providing services to taxonomists for standard genome sequencing and annotation.</title>
        <authorList>
            <consortium name="The Broad Institute Genomics Platform"/>
            <consortium name="The Broad Institute Genome Sequencing Center for Infectious Disease"/>
            <person name="Wu L."/>
            <person name="Ma J."/>
        </authorList>
    </citation>
    <scope>NUCLEOTIDE SEQUENCE [LARGE SCALE GENOMIC DNA]</scope>
    <source>
        <strain evidence="3">JCM 18537</strain>
    </source>
</reference>
<sequence length="306" mass="31665">MDDDPTPRRPAWQGMAAGAIGAVAGLAPWLATGARLPLQNLWASTVLPDAMPFALLPVSQYDVLTVLALLATGAVAAAIAAAWLRLPRWATAVGLAVVHVVALAQAFSVAAEGLEVGSTADSRVVLYFGAMLAAAVMSAVLAQIAFRLVTSPSAATRAVGIALVALPVSSWCALWMRVAFGPGSIPGGLLAVMPWIPAVLIGVALGWCGFRPAPRVVVWAVALALLWVLPALTTAFASATGMRVLGDDVAEMADYGLAVFPLALLRVPAWPVLGALLIGLVVWATRVVLRTRAAERNPLPATARRP</sequence>
<protein>
    <recommendedName>
        <fullName evidence="4">Integral membrane protein</fullName>
    </recommendedName>
</protein>
<keyword evidence="3" id="KW-1185">Reference proteome</keyword>
<name>A0ABP8ZTF4_9MICO</name>
<feature type="transmembrane region" description="Helical" evidence="1">
    <location>
        <begin position="91"/>
        <end position="112"/>
    </location>
</feature>
<evidence type="ECO:0000313" key="3">
    <source>
        <dbReference type="Proteomes" id="UP001501645"/>
    </source>
</evidence>
<accession>A0ABP8ZTF4</accession>